<dbReference type="EMBL" id="APQK01000006">
    <property type="protein sequence ID" value="ENW06575.1"/>
    <property type="molecule type" value="Genomic_DNA"/>
</dbReference>
<evidence type="ECO:0000313" key="1">
    <source>
        <dbReference type="EMBL" id="ENW06575.1"/>
    </source>
</evidence>
<dbReference type="AlphaFoldDB" id="N9FH09"/>
<comment type="caution">
    <text evidence="1">The sequence shown here is derived from an EMBL/GenBank/DDBJ whole genome shotgun (WGS) entry which is preliminary data.</text>
</comment>
<dbReference type="HOGENOM" id="CLU_1318619_0_0_6"/>
<accession>N9FH09</accession>
<evidence type="ECO:0000313" key="2">
    <source>
        <dbReference type="Proteomes" id="UP000018417"/>
    </source>
</evidence>
<dbReference type="PATRIC" id="fig|1217649.3.peg.609"/>
<proteinExistence type="predicted"/>
<name>N9FH09_9GAMM</name>
<protein>
    <submittedName>
        <fullName evidence="1">Uncharacterized protein</fullName>
    </submittedName>
</protein>
<reference evidence="1 2" key="1">
    <citation type="submission" date="2013-02" db="EMBL/GenBank/DDBJ databases">
        <title>The Genome Sequence of Acinetobacter beijerinckii ANC 3835.</title>
        <authorList>
            <consortium name="The Broad Institute Genome Sequencing Platform"/>
            <consortium name="The Broad Institute Genome Sequencing Center for Infectious Disease"/>
            <person name="Cerqueira G."/>
            <person name="Feldgarden M."/>
            <person name="Courvalin P."/>
            <person name="Perichon B."/>
            <person name="Grillot-Courvalin C."/>
            <person name="Clermont D."/>
            <person name="Rocha E."/>
            <person name="Yoon E.-J."/>
            <person name="Nemec A."/>
            <person name="Walker B."/>
            <person name="Young S.K."/>
            <person name="Zeng Q."/>
            <person name="Gargeya S."/>
            <person name="Fitzgerald M."/>
            <person name="Haas B."/>
            <person name="Abouelleil A."/>
            <person name="Alvarado L."/>
            <person name="Arachchi H.M."/>
            <person name="Berlin A.M."/>
            <person name="Chapman S.B."/>
            <person name="Dewar J."/>
            <person name="Goldberg J."/>
            <person name="Griggs A."/>
            <person name="Gujja S."/>
            <person name="Hansen M."/>
            <person name="Howarth C."/>
            <person name="Imamovic A."/>
            <person name="Larimer J."/>
            <person name="McCowan C."/>
            <person name="Murphy C."/>
            <person name="Neiman D."/>
            <person name="Pearson M."/>
            <person name="Priest M."/>
            <person name="Roberts A."/>
            <person name="Saif S."/>
            <person name="Shea T."/>
            <person name="Sisk P."/>
            <person name="Sykes S."/>
            <person name="Wortman J."/>
            <person name="Nusbaum C."/>
            <person name="Birren B."/>
        </authorList>
    </citation>
    <scope>NUCLEOTIDE SEQUENCE [LARGE SCALE GENOMIC DNA]</scope>
    <source>
        <strain evidence="1 2">ANC 3835</strain>
    </source>
</reference>
<dbReference type="OrthoDB" id="6711279at2"/>
<dbReference type="RefSeq" id="WP_005052093.1">
    <property type="nucleotide sequence ID" value="NZ_KB849758.1"/>
</dbReference>
<organism evidence="1 2">
    <name type="scientific">Acinetobacter beijerinckii ANC 3835</name>
    <dbReference type="NCBI Taxonomy" id="1217649"/>
    <lineage>
        <taxon>Bacteria</taxon>
        <taxon>Pseudomonadati</taxon>
        <taxon>Pseudomonadota</taxon>
        <taxon>Gammaproteobacteria</taxon>
        <taxon>Moraxellales</taxon>
        <taxon>Moraxellaceae</taxon>
        <taxon>Acinetobacter</taxon>
    </lineage>
</organism>
<dbReference type="Proteomes" id="UP000018417">
    <property type="component" value="Unassembled WGS sequence"/>
</dbReference>
<gene>
    <name evidence="1" type="ORF">F934_00641</name>
</gene>
<sequence length="208" mass="24048">MSCNYLEKIKSAIGFSQELGLNNIVLTPMEDQYTNKEELENLLKIVNGHLFDFIEQRFAVYPYWGDMCLDLNAHAFMYLHALGYNVDMVFGNVNVNNSPEDEFNVTKESLKDEYLNKITHGSQDLHAWVNVGGDIILDFALMPRLIKNYDYPREFGDVICFTTDILEKNYKLIYKPILVGSDFFATTNSYNPLKESLKLKAILKSQFR</sequence>